<dbReference type="EMBL" id="GIBP01012538">
    <property type="protein sequence ID" value="NDV41507.1"/>
    <property type="molecule type" value="Transcribed_RNA"/>
</dbReference>
<dbReference type="GO" id="GO:0003924">
    <property type="term" value="F:GTPase activity"/>
    <property type="evidence" value="ECO:0007669"/>
    <property type="project" value="InterPro"/>
</dbReference>
<dbReference type="FunFam" id="3.40.50.300:FF:001447">
    <property type="entry name" value="Ras-related protein Rab-1B"/>
    <property type="match status" value="1"/>
</dbReference>
<evidence type="ECO:0000256" key="4">
    <source>
        <dbReference type="ARBA" id="ARBA00023288"/>
    </source>
</evidence>
<keyword evidence="4" id="KW-0449">Lipoprotein</keyword>
<dbReference type="Pfam" id="PF00071">
    <property type="entry name" value="Ras"/>
    <property type="match status" value="1"/>
</dbReference>
<evidence type="ECO:0000313" key="5">
    <source>
        <dbReference type="EMBL" id="NDV41507.1"/>
    </source>
</evidence>
<keyword evidence="2" id="KW-0547">Nucleotide-binding</keyword>
<protein>
    <submittedName>
        <fullName evidence="5">Uncharacterized protein</fullName>
    </submittedName>
</protein>
<dbReference type="PRINTS" id="PR00449">
    <property type="entry name" value="RASTRNSFRMNG"/>
</dbReference>
<accession>A0A6B2LX74</accession>
<dbReference type="SMART" id="SM00175">
    <property type="entry name" value="RAB"/>
    <property type="match status" value="1"/>
</dbReference>
<dbReference type="Gene3D" id="3.40.50.300">
    <property type="entry name" value="P-loop containing nucleotide triphosphate hydrolases"/>
    <property type="match status" value="1"/>
</dbReference>
<dbReference type="InterPro" id="IPR027417">
    <property type="entry name" value="P-loop_NTPase"/>
</dbReference>
<reference evidence="5" key="1">
    <citation type="journal article" date="2020" name="J. Eukaryot. Microbiol.">
        <title>De novo Sequencing, Assembly and Annotation of the Transcriptome for the Free-Living Testate Amoeba Arcella intermedia.</title>
        <authorList>
            <person name="Ribeiro G.M."/>
            <person name="Porfirio-Sousa A.L."/>
            <person name="Maurer-Alcala X.X."/>
            <person name="Katz L.A."/>
            <person name="Lahr D.J.G."/>
        </authorList>
    </citation>
    <scope>NUCLEOTIDE SEQUENCE</scope>
</reference>
<dbReference type="PANTHER" id="PTHR47977">
    <property type="entry name" value="RAS-RELATED PROTEIN RAB"/>
    <property type="match status" value="1"/>
</dbReference>
<organism evidence="5">
    <name type="scientific">Arcella intermedia</name>
    <dbReference type="NCBI Taxonomy" id="1963864"/>
    <lineage>
        <taxon>Eukaryota</taxon>
        <taxon>Amoebozoa</taxon>
        <taxon>Tubulinea</taxon>
        <taxon>Elardia</taxon>
        <taxon>Arcellinida</taxon>
        <taxon>Sphaerothecina</taxon>
        <taxon>Arcellidae</taxon>
        <taxon>Arcella</taxon>
    </lineage>
</organism>
<dbReference type="SUPFAM" id="SSF52540">
    <property type="entry name" value="P-loop containing nucleoside triphosphate hydrolases"/>
    <property type="match status" value="1"/>
</dbReference>
<keyword evidence="3" id="KW-0342">GTP-binding</keyword>
<dbReference type="CDD" id="cd00154">
    <property type="entry name" value="Rab"/>
    <property type="match status" value="1"/>
</dbReference>
<dbReference type="AlphaFoldDB" id="A0A6B2LX74"/>
<proteinExistence type="inferred from homology"/>
<evidence type="ECO:0000256" key="2">
    <source>
        <dbReference type="ARBA" id="ARBA00022741"/>
    </source>
</evidence>
<evidence type="ECO:0000256" key="3">
    <source>
        <dbReference type="ARBA" id="ARBA00023134"/>
    </source>
</evidence>
<dbReference type="InterPro" id="IPR001806">
    <property type="entry name" value="Small_GTPase"/>
</dbReference>
<evidence type="ECO:0000256" key="1">
    <source>
        <dbReference type="ARBA" id="ARBA00006270"/>
    </source>
</evidence>
<dbReference type="InterPro" id="IPR050227">
    <property type="entry name" value="Rab"/>
</dbReference>
<dbReference type="PROSITE" id="PS51419">
    <property type="entry name" value="RAB"/>
    <property type="match status" value="1"/>
</dbReference>
<comment type="similarity">
    <text evidence="1">Belongs to the small GTPase superfamily. Rab family.</text>
</comment>
<name>A0A6B2LX74_9EUKA</name>
<sequence>MAIGDSGVGKSSLILKFTDNLFDENMGNTIGIDFKMKDMVIKNKRVKLQIWDTVGQERYLYRLLR</sequence>
<dbReference type="GO" id="GO:0005525">
    <property type="term" value="F:GTP binding"/>
    <property type="evidence" value="ECO:0007669"/>
    <property type="project" value="UniProtKB-KW"/>
</dbReference>